<dbReference type="SUPFAM" id="SSF53955">
    <property type="entry name" value="Lysozyme-like"/>
    <property type="match status" value="1"/>
</dbReference>
<evidence type="ECO:0000256" key="1">
    <source>
        <dbReference type="SAM" id="SignalP"/>
    </source>
</evidence>
<gene>
    <name evidence="2" type="ORF">LTR24_006061</name>
</gene>
<feature type="signal peptide" evidence="1">
    <location>
        <begin position="1"/>
        <end position="17"/>
    </location>
</feature>
<feature type="chain" id="PRO_5045595056" evidence="1">
    <location>
        <begin position="18"/>
        <end position="276"/>
    </location>
</feature>
<organism evidence="2 3">
    <name type="scientific">Lithohypha guttulata</name>
    <dbReference type="NCBI Taxonomy" id="1690604"/>
    <lineage>
        <taxon>Eukaryota</taxon>
        <taxon>Fungi</taxon>
        <taxon>Dikarya</taxon>
        <taxon>Ascomycota</taxon>
        <taxon>Pezizomycotina</taxon>
        <taxon>Eurotiomycetes</taxon>
        <taxon>Chaetothyriomycetidae</taxon>
        <taxon>Chaetothyriales</taxon>
        <taxon>Trichomeriaceae</taxon>
        <taxon>Lithohypha</taxon>
    </lineage>
</organism>
<protein>
    <submittedName>
        <fullName evidence="2">Uncharacterized protein</fullName>
    </submittedName>
</protein>
<dbReference type="Proteomes" id="UP001345013">
    <property type="component" value="Unassembled WGS sequence"/>
</dbReference>
<dbReference type="InterPro" id="IPR023346">
    <property type="entry name" value="Lysozyme-like_dom_sf"/>
</dbReference>
<keyword evidence="3" id="KW-1185">Reference proteome</keyword>
<evidence type="ECO:0000313" key="2">
    <source>
        <dbReference type="EMBL" id="KAK5089600.1"/>
    </source>
</evidence>
<proteinExistence type="predicted"/>
<evidence type="ECO:0000313" key="3">
    <source>
        <dbReference type="Proteomes" id="UP001345013"/>
    </source>
</evidence>
<accession>A0ABR0K7I9</accession>
<sequence length="276" mass="29169">MPLVHLILTALVTLTAARPVSLNPRVVGQKFFASQSNALSLNDGVGAGVDVYTHYTGDGSAAASWPAMTHWVSFQQMFDTNAEIMKHACTNIFQMPDGSDTTDPEIGLIWNAIQAAATSSGVDHRFILAVMMQESQGCVRVWRTVSGNGNPGLMQDHEGLHDCNPAGRGDYSRIVNPCPADKITGMVQEGVGGTAAGAGLAEYLNNAVSHGQAAGVANMDGGNSQVYYQAARNYNSGSVDWANLDNGFSSDPCYASNIANRLTGWVRAAQGCNPGW</sequence>
<name>A0ABR0K7I9_9EURO</name>
<keyword evidence="1" id="KW-0732">Signal</keyword>
<reference evidence="2 3" key="1">
    <citation type="submission" date="2023-08" db="EMBL/GenBank/DDBJ databases">
        <title>Black Yeasts Isolated from many extreme environments.</title>
        <authorList>
            <person name="Coleine C."/>
            <person name="Stajich J.E."/>
            <person name="Selbmann L."/>
        </authorList>
    </citation>
    <scope>NUCLEOTIDE SEQUENCE [LARGE SCALE GENOMIC DNA]</scope>
    <source>
        <strain evidence="2 3">CCFEE 5885</strain>
    </source>
</reference>
<dbReference type="EMBL" id="JAVRRG010000074">
    <property type="protein sequence ID" value="KAK5089600.1"/>
    <property type="molecule type" value="Genomic_DNA"/>
</dbReference>
<comment type="caution">
    <text evidence="2">The sequence shown here is derived from an EMBL/GenBank/DDBJ whole genome shotgun (WGS) entry which is preliminary data.</text>
</comment>
<dbReference type="Gene3D" id="1.10.530.10">
    <property type="match status" value="1"/>
</dbReference>